<sequence length="260" mass="28795">MTPENGTTAGVVGSLWTAGAVRRPDAAVRLYCLPFLGGPADFFQPLVRELPGWVEPCPLELPGSGRRFREPAVRAVPELARLLAEVIDQDGAGRPYALFGHCAGGLLAFEAARQLRRRARPQPVLLAVSATAPPHHWHRMVAALWAQPMHRLTPLLGELAARRSLHVASGTAIVKRELAMYLRYRHQDDSPLDCPISVFGGREDSVVAPRFLGAWSDLSTDRVRHRIYPGRHFYVDGQWRDIARGLTCDLRDALGPPRTR</sequence>
<comment type="similarity">
    <text evidence="1">Belongs to the thioesterase family.</text>
</comment>
<reference evidence="3 4" key="1">
    <citation type="submission" date="2020-08" db="EMBL/GenBank/DDBJ databases">
        <title>Whole-Genome Sequence of French Clinical Streptomyces mexicanus Strain Q0842.</title>
        <authorList>
            <person name="Boxberger M."/>
            <person name="La Scola B."/>
        </authorList>
    </citation>
    <scope>NUCLEOTIDE SEQUENCE [LARGE SCALE GENOMIC DNA]</scope>
    <source>
        <strain evidence="3 4">Marseille-Q0842</strain>
    </source>
</reference>
<dbReference type="SUPFAM" id="SSF53474">
    <property type="entry name" value="alpha/beta-Hydrolases"/>
    <property type="match status" value="1"/>
</dbReference>
<evidence type="ECO:0000256" key="1">
    <source>
        <dbReference type="ARBA" id="ARBA00007169"/>
    </source>
</evidence>
<protein>
    <submittedName>
        <fullName evidence="3">Thioesterase</fullName>
    </submittedName>
</protein>
<accession>A0A7X1I5I7</accession>
<dbReference type="InterPro" id="IPR029058">
    <property type="entry name" value="AB_hydrolase_fold"/>
</dbReference>
<dbReference type="Pfam" id="PF00975">
    <property type="entry name" value="Thioesterase"/>
    <property type="match status" value="1"/>
</dbReference>
<dbReference type="RefSeq" id="WP_185947665.1">
    <property type="nucleotide sequence ID" value="NZ_JACMHY010000007.1"/>
</dbReference>
<dbReference type="Proteomes" id="UP000517694">
    <property type="component" value="Unassembled WGS sequence"/>
</dbReference>
<dbReference type="InterPro" id="IPR012223">
    <property type="entry name" value="TEII"/>
</dbReference>
<dbReference type="AlphaFoldDB" id="A0A7X1I5I7"/>
<feature type="domain" description="Thioesterase" evidence="2">
    <location>
        <begin position="29"/>
        <end position="235"/>
    </location>
</feature>
<dbReference type="PANTHER" id="PTHR11487">
    <property type="entry name" value="THIOESTERASE"/>
    <property type="match status" value="1"/>
</dbReference>
<dbReference type="Gene3D" id="3.40.50.1820">
    <property type="entry name" value="alpha/beta hydrolase"/>
    <property type="match status" value="1"/>
</dbReference>
<organism evidence="3 4">
    <name type="scientific">Streptomyces mexicanus</name>
    <dbReference type="NCBI Taxonomy" id="178566"/>
    <lineage>
        <taxon>Bacteria</taxon>
        <taxon>Bacillati</taxon>
        <taxon>Actinomycetota</taxon>
        <taxon>Actinomycetes</taxon>
        <taxon>Kitasatosporales</taxon>
        <taxon>Streptomycetaceae</taxon>
        <taxon>Streptomyces</taxon>
    </lineage>
</organism>
<comment type="caution">
    <text evidence="3">The sequence shown here is derived from an EMBL/GenBank/DDBJ whole genome shotgun (WGS) entry which is preliminary data.</text>
</comment>
<gene>
    <name evidence="3" type="ORF">H1R13_18945</name>
</gene>
<dbReference type="PANTHER" id="PTHR11487:SF0">
    <property type="entry name" value="S-ACYL FATTY ACID SYNTHASE THIOESTERASE, MEDIUM CHAIN"/>
    <property type="match status" value="1"/>
</dbReference>
<evidence type="ECO:0000259" key="2">
    <source>
        <dbReference type="Pfam" id="PF00975"/>
    </source>
</evidence>
<evidence type="ECO:0000313" key="4">
    <source>
        <dbReference type="Proteomes" id="UP000517694"/>
    </source>
</evidence>
<name>A0A7X1I5I7_9ACTN</name>
<proteinExistence type="inferred from homology"/>
<evidence type="ECO:0000313" key="3">
    <source>
        <dbReference type="EMBL" id="MBC2866968.1"/>
    </source>
</evidence>
<keyword evidence="4" id="KW-1185">Reference proteome</keyword>
<dbReference type="InterPro" id="IPR001031">
    <property type="entry name" value="Thioesterase"/>
</dbReference>
<dbReference type="GO" id="GO:0008610">
    <property type="term" value="P:lipid biosynthetic process"/>
    <property type="evidence" value="ECO:0007669"/>
    <property type="project" value="TreeGrafter"/>
</dbReference>
<dbReference type="EMBL" id="JACMHY010000007">
    <property type="protein sequence ID" value="MBC2866968.1"/>
    <property type="molecule type" value="Genomic_DNA"/>
</dbReference>